<dbReference type="PRINTS" id="PR00344">
    <property type="entry name" value="BCTRLSENSOR"/>
</dbReference>
<evidence type="ECO:0000256" key="3">
    <source>
        <dbReference type="ARBA" id="ARBA00022777"/>
    </source>
</evidence>
<evidence type="ECO:0000259" key="6">
    <source>
        <dbReference type="PROSITE" id="PS50112"/>
    </source>
</evidence>
<evidence type="ECO:0000313" key="7">
    <source>
        <dbReference type="EMBL" id="NYI69030.1"/>
    </source>
</evidence>
<evidence type="ECO:0000256" key="2">
    <source>
        <dbReference type="ARBA" id="ARBA00012438"/>
    </source>
</evidence>
<feature type="domain" description="Histidine kinase" evidence="5">
    <location>
        <begin position="431"/>
        <end position="596"/>
    </location>
</feature>
<evidence type="ECO:0000256" key="4">
    <source>
        <dbReference type="ARBA" id="ARBA00023012"/>
    </source>
</evidence>
<dbReference type="InterPro" id="IPR013655">
    <property type="entry name" value="PAS_fold_3"/>
</dbReference>
<dbReference type="Pfam" id="PF08447">
    <property type="entry name" value="PAS_3"/>
    <property type="match status" value="1"/>
</dbReference>
<dbReference type="InterPro" id="IPR036890">
    <property type="entry name" value="HATPase_C_sf"/>
</dbReference>
<dbReference type="NCBIfam" id="TIGR00229">
    <property type="entry name" value="sensory_box"/>
    <property type="match status" value="2"/>
</dbReference>
<comment type="caution">
    <text evidence="7">The sequence shown here is derived from an EMBL/GenBank/DDBJ whole genome shotgun (WGS) entry which is preliminary data.</text>
</comment>
<keyword evidence="4" id="KW-0902">Two-component regulatory system</keyword>
<sequence>MPQSGLGIESWPHVVAARLLDQSVDLACVAGFDGCFREATGDWAALVGWSTDDLLSRPLIDFVHEDDAAETRAQFGALRGSTAVAHFHNRFLAADGSIRWLLWTAVGLPDEQVFRAVVRDLTARHEAEAHVLESERRYLDLIESAHDIVQSILPDGHFEFVNRAWHDHLGYTPEELPGLTLFDIVDEIDHDHCTRIIGQIMSGESFDRVEVTFVAKDGRKFPVEGNATGRFHDGEFVATHTFFRDVSDRKHAEALQAAYQRQLEDEVAERSAALIQSEKLATLGRLSAGMAHELNNPAAAARRGAALLEDAFSNTCSALLTLAHAAQTVDEAARLAELIDRAAVESNDVERLDPLTRGDREEEIEDWLNSHGLGDSWDAAGSLVDLGMDAGELDVLADTFEPAHLGTAITALSEARNAYGLIAQIGHGSARISQIVSALKDYSYMDRAAVQDVDIHSGLDGTLVMLQSKLGQGIEVTRDYGSDVPRIETLGSELNQVWTNLIDNAADAMDGSGRLTIRTRAADGGVAVEIEDDGPGIPSEAQGKVFDPFFTTKPPGKGTGLGLNIVFNMIRGTGGSVDVQSTPGHTVFRIWLPPRRPAGSDS</sequence>
<reference evidence="7 8" key="1">
    <citation type="submission" date="2020-07" db="EMBL/GenBank/DDBJ databases">
        <title>Sequencing the genomes of 1000 actinobacteria strains.</title>
        <authorList>
            <person name="Klenk H.-P."/>
        </authorList>
    </citation>
    <scope>NUCLEOTIDE SEQUENCE [LARGE SCALE GENOMIC DNA]</scope>
    <source>
        <strain evidence="7 8">DSM 26341</strain>
    </source>
</reference>
<protein>
    <recommendedName>
        <fullName evidence="2">histidine kinase</fullName>
        <ecNumber evidence="2">2.7.13.3</ecNumber>
    </recommendedName>
</protein>
<dbReference type="PROSITE" id="PS50109">
    <property type="entry name" value="HIS_KIN"/>
    <property type="match status" value="1"/>
</dbReference>
<evidence type="ECO:0000313" key="8">
    <source>
        <dbReference type="Proteomes" id="UP000539111"/>
    </source>
</evidence>
<dbReference type="Gene3D" id="3.30.565.10">
    <property type="entry name" value="Histidine kinase-like ATPase, C-terminal domain"/>
    <property type="match status" value="1"/>
</dbReference>
<dbReference type="RefSeq" id="WP_179429302.1">
    <property type="nucleotide sequence ID" value="NZ_JACBZP010000001.1"/>
</dbReference>
<evidence type="ECO:0000259" key="5">
    <source>
        <dbReference type="PROSITE" id="PS50109"/>
    </source>
</evidence>
<dbReference type="Pfam" id="PF02518">
    <property type="entry name" value="HATPase_c"/>
    <property type="match status" value="1"/>
</dbReference>
<feature type="domain" description="PAS" evidence="6">
    <location>
        <begin position="134"/>
        <end position="204"/>
    </location>
</feature>
<dbReference type="InterPro" id="IPR005467">
    <property type="entry name" value="His_kinase_dom"/>
</dbReference>
<dbReference type="EMBL" id="JACBZP010000001">
    <property type="protein sequence ID" value="NYI69030.1"/>
    <property type="molecule type" value="Genomic_DNA"/>
</dbReference>
<accession>A0A7Z0D518</accession>
<dbReference type="PANTHER" id="PTHR43065:SF48">
    <property type="entry name" value="HISTIDINE KINASE"/>
    <property type="match status" value="1"/>
</dbReference>
<dbReference type="InterPro" id="IPR003594">
    <property type="entry name" value="HATPase_dom"/>
</dbReference>
<comment type="catalytic activity">
    <reaction evidence="1">
        <text>ATP + protein L-histidine = ADP + protein N-phospho-L-histidine.</text>
        <dbReference type="EC" id="2.7.13.3"/>
    </reaction>
</comment>
<dbReference type="PANTHER" id="PTHR43065">
    <property type="entry name" value="SENSOR HISTIDINE KINASE"/>
    <property type="match status" value="1"/>
</dbReference>
<keyword evidence="3" id="KW-0418">Kinase</keyword>
<dbReference type="Gene3D" id="1.10.287.130">
    <property type="match status" value="1"/>
</dbReference>
<dbReference type="GO" id="GO:0004673">
    <property type="term" value="F:protein histidine kinase activity"/>
    <property type="evidence" value="ECO:0007669"/>
    <property type="project" value="UniProtKB-EC"/>
</dbReference>
<dbReference type="AlphaFoldDB" id="A0A7Z0D518"/>
<dbReference type="InterPro" id="IPR001610">
    <property type="entry name" value="PAC"/>
</dbReference>
<dbReference type="SMART" id="SM00091">
    <property type="entry name" value="PAS"/>
    <property type="match status" value="2"/>
</dbReference>
<dbReference type="CDD" id="cd00130">
    <property type="entry name" value="PAS"/>
    <property type="match status" value="2"/>
</dbReference>
<dbReference type="SUPFAM" id="SSF55785">
    <property type="entry name" value="PYP-like sensor domain (PAS domain)"/>
    <property type="match status" value="2"/>
</dbReference>
<organism evidence="7 8">
    <name type="scientific">Spelaeicoccus albus</name>
    <dbReference type="NCBI Taxonomy" id="1280376"/>
    <lineage>
        <taxon>Bacteria</taxon>
        <taxon>Bacillati</taxon>
        <taxon>Actinomycetota</taxon>
        <taxon>Actinomycetes</taxon>
        <taxon>Micrococcales</taxon>
        <taxon>Brevibacteriaceae</taxon>
        <taxon>Spelaeicoccus</taxon>
    </lineage>
</organism>
<dbReference type="Pfam" id="PF13426">
    <property type="entry name" value="PAS_9"/>
    <property type="match status" value="1"/>
</dbReference>
<dbReference type="InterPro" id="IPR035965">
    <property type="entry name" value="PAS-like_dom_sf"/>
</dbReference>
<gene>
    <name evidence="7" type="ORF">BJY26_003336</name>
</gene>
<dbReference type="SMART" id="SM00387">
    <property type="entry name" value="HATPase_c"/>
    <property type="match status" value="1"/>
</dbReference>
<dbReference type="GO" id="GO:0000160">
    <property type="term" value="P:phosphorelay signal transduction system"/>
    <property type="evidence" value="ECO:0007669"/>
    <property type="project" value="UniProtKB-KW"/>
</dbReference>
<keyword evidence="8" id="KW-1185">Reference proteome</keyword>
<dbReference type="InterPro" id="IPR000014">
    <property type="entry name" value="PAS"/>
</dbReference>
<dbReference type="SMART" id="SM00086">
    <property type="entry name" value="PAC"/>
    <property type="match status" value="2"/>
</dbReference>
<evidence type="ECO:0000256" key="1">
    <source>
        <dbReference type="ARBA" id="ARBA00000085"/>
    </source>
</evidence>
<name>A0A7Z0D518_9MICO</name>
<proteinExistence type="predicted"/>
<dbReference type="InterPro" id="IPR004358">
    <property type="entry name" value="Sig_transdc_His_kin-like_C"/>
</dbReference>
<keyword evidence="3" id="KW-0808">Transferase</keyword>
<dbReference type="PROSITE" id="PS50112">
    <property type="entry name" value="PAS"/>
    <property type="match status" value="1"/>
</dbReference>
<dbReference type="Gene3D" id="3.30.450.20">
    <property type="entry name" value="PAS domain"/>
    <property type="match status" value="2"/>
</dbReference>
<dbReference type="EC" id="2.7.13.3" evidence="2"/>
<dbReference type="SUPFAM" id="SSF55874">
    <property type="entry name" value="ATPase domain of HSP90 chaperone/DNA topoisomerase II/histidine kinase"/>
    <property type="match status" value="1"/>
</dbReference>
<dbReference type="Proteomes" id="UP000539111">
    <property type="component" value="Unassembled WGS sequence"/>
</dbReference>